<dbReference type="CDD" id="cd08071">
    <property type="entry name" value="MPN_DUF2466"/>
    <property type="match status" value="1"/>
</dbReference>
<evidence type="ECO:0000313" key="9">
    <source>
        <dbReference type="EMBL" id="EFU76713.1"/>
    </source>
</evidence>
<evidence type="ECO:0000259" key="8">
    <source>
        <dbReference type="PROSITE" id="PS50249"/>
    </source>
</evidence>
<dbReference type="eggNOG" id="COG2003">
    <property type="taxonomic scope" value="Bacteria"/>
</dbReference>
<sequence length="236" mass="26439">MESGKEFMGKIKELPLEQRPYDRAVEYGVESLTDVELLAVLLRTGTKDVNVVNLAYKILEGNGEGFGINSIFHHNMDRLLSIKGIGKVKAVQILALGEFCKRAWERKNIKNRISFGSPDVVANYYKESIRHLEVEELRIVFLDTRQRPISDMVISVGTVNSSLVSVREILIESLKHLAVNVILLHNHPSGDPSPSKADIDITKNINNALNSIGIELIDHIVIGDNCYYSFKEQGII</sequence>
<dbReference type="GO" id="GO:0008237">
    <property type="term" value="F:metallopeptidase activity"/>
    <property type="evidence" value="ECO:0007669"/>
    <property type="project" value="UniProtKB-KW"/>
</dbReference>
<accession>E6LN81</accession>
<keyword evidence="2" id="KW-0645">Protease</keyword>
<dbReference type="GO" id="GO:0046872">
    <property type="term" value="F:metal ion binding"/>
    <property type="evidence" value="ECO:0007669"/>
    <property type="project" value="UniProtKB-KW"/>
</dbReference>
<dbReference type="PROSITE" id="PS50249">
    <property type="entry name" value="MPN"/>
    <property type="match status" value="1"/>
</dbReference>
<reference evidence="9 10" key="1">
    <citation type="submission" date="2010-12" db="EMBL/GenBank/DDBJ databases">
        <authorList>
            <person name="Muzny D."/>
            <person name="Qin X."/>
            <person name="Deng J."/>
            <person name="Jiang H."/>
            <person name="Liu Y."/>
            <person name="Qu J."/>
            <person name="Song X.-Z."/>
            <person name="Zhang L."/>
            <person name="Thornton R."/>
            <person name="Coyle M."/>
            <person name="Francisco L."/>
            <person name="Jackson L."/>
            <person name="Javaid M."/>
            <person name="Korchina V."/>
            <person name="Kovar C."/>
            <person name="Mata R."/>
            <person name="Mathew T."/>
            <person name="Ngo R."/>
            <person name="Nguyen L."/>
            <person name="Nguyen N."/>
            <person name="Okwuonu G."/>
            <person name="Ongeri F."/>
            <person name="Pham C."/>
            <person name="Simmons D."/>
            <person name="Wilczek-Boney K."/>
            <person name="Hale W."/>
            <person name="Jakkamsetti A."/>
            <person name="Pham P."/>
            <person name="Ruth R."/>
            <person name="San Lucas F."/>
            <person name="Warren J."/>
            <person name="Zhang J."/>
            <person name="Zhao Z."/>
            <person name="Zhou C."/>
            <person name="Zhu D."/>
            <person name="Lee S."/>
            <person name="Bess C."/>
            <person name="Blankenburg K."/>
            <person name="Forbes L."/>
            <person name="Fu Q."/>
            <person name="Gubbala S."/>
            <person name="Hirani K."/>
            <person name="Jayaseelan J.C."/>
            <person name="Lara F."/>
            <person name="Munidasa M."/>
            <person name="Palculict T."/>
            <person name="Patil S."/>
            <person name="Pu L.-L."/>
            <person name="Saada N."/>
            <person name="Tang L."/>
            <person name="Weissenberger G."/>
            <person name="Zhu Y."/>
            <person name="Hemphill L."/>
            <person name="Shang Y."/>
            <person name="Youmans B."/>
            <person name="Ayvaz T."/>
            <person name="Ross M."/>
            <person name="Santibanez J."/>
            <person name="Aqrawi P."/>
            <person name="Gross S."/>
            <person name="Joshi V."/>
            <person name="Fowler G."/>
            <person name="Nazareth L."/>
            <person name="Reid J."/>
            <person name="Worley K."/>
            <person name="Petrosino J."/>
            <person name="Highlander S."/>
            <person name="Gibbs R."/>
        </authorList>
    </citation>
    <scope>NUCLEOTIDE SEQUENCE [LARGE SCALE GENOMIC DNA]</scope>
    <source>
        <strain evidence="9 10">DSM 3986</strain>
    </source>
</reference>
<keyword evidence="6" id="KW-0482">Metalloprotease</keyword>
<comment type="caution">
    <text evidence="9">The sequence shown here is derived from an EMBL/GenBank/DDBJ whole genome shotgun (WGS) entry which is preliminary data.</text>
</comment>
<dbReference type="InterPro" id="IPR046778">
    <property type="entry name" value="UPF0758_N"/>
</dbReference>
<dbReference type="HOGENOM" id="CLU_073529_0_2_9"/>
<evidence type="ECO:0000256" key="7">
    <source>
        <dbReference type="RuleBase" id="RU003797"/>
    </source>
</evidence>
<evidence type="ECO:0000313" key="10">
    <source>
        <dbReference type="Proteomes" id="UP000003434"/>
    </source>
</evidence>
<dbReference type="GO" id="GO:0006508">
    <property type="term" value="P:proteolysis"/>
    <property type="evidence" value="ECO:0007669"/>
    <property type="project" value="UniProtKB-KW"/>
</dbReference>
<gene>
    <name evidence="9" type="ORF">HMPREF0381_1416</name>
</gene>
<evidence type="ECO:0000256" key="5">
    <source>
        <dbReference type="ARBA" id="ARBA00022833"/>
    </source>
</evidence>
<dbReference type="Pfam" id="PF04002">
    <property type="entry name" value="RadC"/>
    <property type="match status" value="1"/>
</dbReference>
<dbReference type="PANTHER" id="PTHR30471">
    <property type="entry name" value="DNA REPAIR PROTEIN RADC"/>
    <property type="match status" value="1"/>
</dbReference>
<comment type="similarity">
    <text evidence="1 7">Belongs to the UPF0758 family.</text>
</comment>
<proteinExistence type="inferred from homology"/>
<dbReference type="InterPro" id="IPR001405">
    <property type="entry name" value="UPF0758"/>
</dbReference>
<evidence type="ECO:0000256" key="1">
    <source>
        <dbReference type="ARBA" id="ARBA00010243"/>
    </source>
</evidence>
<dbReference type="Proteomes" id="UP000003434">
    <property type="component" value="Unassembled WGS sequence"/>
</dbReference>
<keyword evidence="3" id="KW-0479">Metal-binding</keyword>
<evidence type="ECO:0000256" key="2">
    <source>
        <dbReference type="ARBA" id="ARBA00022670"/>
    </source>
</evidence>
<keyword evidence="4" id="KW-0378">Hydrolase</keyword>
<dbReference type="NCBIfam" id="NF000642">
    <property type="entry name" value="PRK00024.1"/>
    <property type="match status" value="1"/>
</dbReference>
<dbReference type="EMBL" id="AEPW01000055">
    <property type="protein sequence ID" value="EFU76713.1"/>
    <property type="molecule type" value="Genomic_DNA"/>
</dbReference>
<dbReference type="InterPro" id="IPR037518">
    <property type="entry name" value="MPN"/>
</dbReference>
<dbReference type="Pfam" id="PF20582">
    <property type="entry name" value="UPF0758_N"/>
    <property type="match status" value="1"/>
</dbReference>
<dbReference type="PROSITE" id="PS01302">
    <property type="entry name" value="UPF0758"/>
    <property type="match status" value="1"/>
</dbReference>
<evidence type="ECO:0000256" key="3">
    <source>
        <dbReference type="ARBA" id="ARBA00022723"/>
    </source>
</evidence>
<evidence type="ECO:0000256" key="6">
    <source>
        <dbReference type="ARBA" id="ARBA00023049"/>
    </source>
</evidence>
<dbReference type="Gene3D" id="3.40.140.10">
    <property type="entry name" value="Cytidine Deaminase, domain 2"/>
    <property type="match status" value="1"/>
</dbReference>
<organism evidence="9 10">
    <name type="scientific">Lachnoanaerobaculum saburreum DSM 3986</name>
    <dbReference type="NCBI Taxonomy" id="887325"/>
    <lineage>
        <taxon>Bacteria</taxon>
        <taxon>Bacillati</taxon>
        <taxon>Bacillota</taxon>
        <taxon>Clostridia</taxon>
        <taxon>Lachnospirales</taxon>
        <taxon>Lachnospiraceae</taxon>
        <taxon>Lachnoanaerobaculum</taxon>
    </lineage>
</organism>
<feature type="domain" description="MPN" evidence="8">
    <location>
        <begin position="114"/>
        <end position="236"/>
    </location>
</feature>
<dbReference type="InterPro" id="IPR020891">
    <property type="entry name" value="UPF0758_CS"/>
</dbReference>
<name>E6LN81_9FIRM</name>
<keyword evidence="5" id="KW-0862">Zinc</keyword>
<dbReference type="AlphaFoldDB" id="E6LN81"/>
<evidence type="ECO:0000256" key="4">
    <source>
        <dbReference type="ARBA" id="ARBA00022801"/>
    </source>
</evidence>
<dbReference type="NCBIfam" id="TIGR00608">
    <property type="entry name" value="radc"/>
    <property type="match status" value="1"/>
</dbReference>
<dbReference type="InterPro" id="IPR025657">
    <property type="entry name" value="RadC_JAB"/>
</dbReference>
<dbReference type="PANTHER" id="PTHR30471:SF3">
    <property type="entry name" value="UPF0758 PROTEIN YEES-RELATED"/>
    <property type="match status" value="1"/>
</dbReference>
<protein>
    <submittedName>
        <fullName evidence="9">Putative DNA repair protein RadC</fullName>
    </submittedName>
</protein>